<sequence length="81" mass="9111">MTKLYLAGHCLTRGSQMQRAIEKTDLQEANSSIQFYVPQENKEINDKATANPEGLAERIVRHDTDAILWSDTVVIEPLPEA</sequence>
<proteinExistence type="predicted"/>
<protein>
    <submittedName>
        <fullName evidence="1">Uncharacterized protein</fullName>
    </submittedName>
</protein>
<organism evidence="1 2">
    <name type="scientific">Herbiconiux daphne</name>
    <dbReference type="NCBI Taxonomy" id="2970914"/>
    <lineage>
        <taxon>Bacteria</taxon>
        <taxon>Bacillati</taxon>
        <taxon>Actinomycetota</taxon>
        <taxon>Actinomycetes</taxon>
        <taxon>Micrococcales</taxon>
        <taxon>Microbacteriaceae</taxon>
        <taxon>Herbiconiux</taxon>
    </lineage>
</organism>
<dbReference type="Proteomes" id="UP001165586">
    <property type="component" value="Unassembled WGS sequence"/>
</dbReference>
<dbReference type="Gene3D" id="3.40.50.450">
    <property type="match status" value="1"/>
</dbReference>
<feature type="non-terminal residue" evidence="1">
    <location>
        <position position="81"/>
    </location>
</feature>
<name>A0ABT2HCB8_9MICO</name>
<gene>
    <name evidence="1" type="ORF">N1032_28110</name>
</gene>
<accession>A0ABT2HCB8</accession>
<reference evidence="1" key="1">
    <citation type="submission" date="2022-08" db="EMBL/GenBank/DDBJ databases">
        <authorList>
            <person name="Deng Y."/>
            <person name="Han X.-F."/>
            <person name="Zhang Y.-Q."/>
        </authorList>
    </citation>
    <scope>NUCLEOTIDE SEQUENCE</scope>
    <source>
        <strain evidence="1">CPCC 203386</strain>
    </source>
</reference>
<dbReference type="SUPFAM" id="SSF52309">
    <property type="entry name" value="N-(deoxy)ribosyltransferase-like"/>
    <property type="match status" value="1"/>
</dbReference>
<dbReference type="EMBL" id="JANLCJ010000863">
    <property type="protein sequence ID" value="MCS5737602.1"/>
    <property type="molecule type" value="Genomic_DNA"/>
</dbReference>
<keyword evidence="2" id="KW-1185">Reference proteome</keyword>
<evidence type="ECO:0000313" key="2">
    <source>
        <dbReference type="Proteomes" id="UP001165586"/>
    </source>
</evidence>
<dbReference type="RefSeq" id="WP_259544040.1">
    <property type="nucleotide sequence ID" value="NZ_JANLCJ010000863.1"/>
</dbReference>
<comment type="caution">
    <text evidence="1">The sequence shown here is derived from an EMBL/GenBank/DDBJ whole genome shotgun (WGS) entry which is preliminary data.</text>
</comment>
<evidence type="ECO:0000313" key="1">
    <source>
        <dbReference type="EMBL" id="MCS5737602.1"/>
    </source>
</evidence>